<keyword evidence="14" id="KW-0413">Isomerase</keyword>
<keyword evidence="5" id="KW-0547">Nucleotide-binding</keyword>
<evidence type="ECO:0000256" key="10">
    <source>
        <dbReference type="ARBA" id="ARBA00022840"/>
    </source>
</evidence>
<dbReference type="InterPro" id="IPR036388">
    <property type="entry name" value="WH-like_DNA-bd_sf"/>
</dbReference>
<keyword evidence="22" id="KW-1185">Reference proteome</keyword>
<feature type="region of interest" description="Disordered" evidence="17">
    <location>
        <begin position="1"/>
        <end position="53"/>
    </location>
</feature>
<dbReference type="NCBIfam" id="TIGR00614">
    <property type="entry name" value="recQ_fam"/>
    <property type="match status" value="1"/>
</dbReference>
<dbReference type="AlphaFoldDB" id="A0A518EUA6"/>
<dbReference type="PANTHER" id="PTHR13710:SF105">
    <property type="entry name" value="ATP-DEPENDENT DNA HELICASE Q1"/>
    <property type="match status" value="1"/>
</dbReference>
<dbReference type="EC" id="5.6.2.4" evidence="16"/>
<dbReference type="GO" id="GO:0046872">
    <property type="term" value="F:metal ion binding"/>
    <property type="evidence" value="ECO:0007669"/>
    <property type="project" value="UniProtKB-KW"/>
</dbReference>
<sequence length="720" mass="78797">MNRDSRSPGVDAGMEHEEDLEATQEPSAGELAGLWDEAPDSESRPSGAPHSYENGWFVAEEHGSSGSLWADEGPAEPLPTPGPMEDIDAAMDDLMDAVESTWGFRTLRESQEEAMRATLAGRDVLVLMPTGGGKSLCYQAPALVRPGLTLVVSPLIALMKDQLDGLLANGVRAAMISSALESDERSAVNAALERRELDILFCSPERLSSESFIDRIGRAGLTAIAVDEAHCISHWGHDFRPDYRQIGALRDQRPDIPVIALTATATPRVREDIEAELRLNDPVRVVGGFDRPNLTYRVLPRLDLVDQAMALIGRYPNQAGIIYCIRRKDTESLARDLARKGVRAMPYHAGLGSHERSSVQEAFLNEGIDVVVATVAFGMGIDRPDVRFVIHASLPKGVEQYSQETGRAGRDGLPSECLLLYSGSDFQGWKGIMERSAQEAELEGVEGAMEELGGSLTRLSELWNFANGGICRHKYLVEYFGGRYAEPQHEDQERRGCGACDVCLGELKVVKDSQRVAQMILSCIVRCDQRYGAAHITEVLRGADTARIRAKGHEKLSTYGLMKGFPTSEIRAWIDQLVAQGHVGVASGNYPTLHLTQSGVAVMKAESEVTLLLPLTPKKAPSSRRRGGSVAAVASEESIDVDERLFESLRKLRREMAQERDVPPYILFNDRSLAHMAAHKPKTHAEFLGIKGVGDKKAADLGPRFMKVIAEHMAAYPDPD</sequence>
<evidence type="ECO:0000256" key="9">
    <source>
        <dbReference type="ARBA" id="ARBA00022833"/>
    </source>
</evidence>
<feature type="domain" description="Helicase C-terminal" evidence="20">
    <location>
        <begin position="304"/>
        <end position="453"/>
    </location>
</feature>
<keyword evidence="10" id="KW-0067">ATP-binding</keyword>
<dbReference type="InterPro" id="IPR004589">
    <property type="entry name" value="DNA_helicase_ATP-dep_RecQ"/>
</dbReference>
<dbReference type="InterPro" id="IPR014001">
    <property type="entry name" value="Helicase_ATP-bd"/>
</dbReference>
<evidence type="ECO:0000256" key="8">
    <source>
        <dbReference type="ARBA" id="ARBA00022806"/>
    </source>
</evidence>
<keyword evidence="12" id="KW-0233">DNA recombination</keyword>
<keyword evidence="6" id="KW-0227">DNA damage</keyword>
<dbReference type="SMART" id="SM00487">
    <property type="entry name" value="DEXDc"/>
    <property type="match status" value="1"/>
</dbReference>
<evidence type="ECO:0000256" key="7">
    <source>
        <dbReference type="ARBA" id="ARBA00022801"/>
    </source>
</evidence>
<evidence type="ECO:0000256" key="4">
    <source>
        <dbReference type="ARBA" id="ARBA00022723"/>
    </source>
</evidence>
<dbReference type="Pfam" id="PF16124">
    <property type="entry name" value="RecQ_Zn_bind"/>
    <property type="match status" value="1"/>
</dbReference>
<dbReference type="PROSITE" id="PS51192">
    <property type="entry name" value="HELICASE_ATP_BIND_1"/>
    <property type="match status" value="1"/>
</dbReference>
<evidence type="ECO:0000256" key="12">
    <source>
        <dbReference type="ARBA" id="ARBA00023172"/>
    </source>
</evidence>
<dbReference type="PANTHER" id="PTHR13710">
    <property type="entry name" value="DNA HELICASE RECQ FAMILY MEMBER"/>
    <property type="match status" value="1"/>
</dbReference>
<dbReference type="SMART" id="SM00956">
    <property type="entry name" value="RQC"/>
    <property type="match status" value="1"/>
</dbReference>
<keyword evidence="8 21" id="KW-0347">Helicase</keyword>
<evidence type="ECO:0000256" key="5">
    <source>
        <dbReference type="ARBA" id="ARBA00022741"/>
    </source>
</evidence>
<dbReference type="InterPro" id="IPR044876">
    <property type="entry name" value="HRDC_dom_sf"/>
</dbReference>
<evidence type="ECO:0000259" key="19">
    <source>
        <dbReference type="PROSITE" id="PS51192"/>
    </source>
</evidence>
<dbReference type="SUPFAM" id="SSF52540">
    <property type="entry name" value="P-loop containing nucleoside triphosphate hydrolases"/>
    <property type="match status" value="1"/>
</dbReference>
<evidence type="ECO:0000256" key="6">
    <source>
        <dbReference type="ARBA" id="ARBA00022763"/>
    </source>
</evidence>
<protein>
    <recommendedName>
        <fullName evidence="16">DNA helicase RecQ</fullName>
        <ecNumber evidence="16">5.6.2.4</ecNumber>
    </recommendedName>
</protein>
<evidence type="ECO:0000313" key="21">
    <source>
        <dbReference type="EMBL" id="QDV07673.1"/>
    </source>
</evidence>
<evidence type="ECO:0000256" key="15">
    <source>
        <dbReference type="ARBA" id="ARBA00034617"/>
    </source>
</evidence>
<dbReference type="Pfam" id="PF00271">
    <property type="entry name" value="Helicase_C"/>
    <property type="match status" value="1"/>
</dbReference>
<dbReference type="Gene3D" id="1.10.10.10">
    <property type="entry name" value="Winged helix-like DNA-binding domain superfamily/Winged helix DNA-binding domain"/>
    <property type="match status" value="1"/>
</dbReference>
<dbReference type="InterPro" id="IPR002121">
    <property type="entry name" value="HRDC_dom"/>
</dbReference>
<evidence type="ECO:0000256" key="3">
    <source>
        <dbReference type="ARBA" id="ARBA00005446"/>
    </source>
</evidence>
<dbReference type="InterPro" id="IPR032284">
    <property type="entry name" value="RecQ_Zn-bd"/>
</dbReference>
<feature type="domain" description="HRDC" evidence="18">
    <location>
        <begin position="639"/>
        <end position="719"/>
    </location>
</feature>
<dbReference type="RefSeq" id="WP_419190236.1">
    <property type="nucleotide sequence ID" value="NZ_CP036434.1"/>
</dbReference>
<dbReference type="Pfam" id="PF00570">
    <property type="entry name" value="HRDC"/>
    <property type="match status" value="1"/>
</dbReference>
<dbReference type="NCBIfam" id="TIGR01389">
    <property type="entry name" value="recQ"/>
    <property type="match status" value="1"/>
</dbReference>
<dbReference type="FunFam" id="3.40.50.300:FF:000296">
    <property type="entry name" value="ATP-dependent DNA helicase RecQ"/>
    <property type="match status" value="1"/>
</dbReference>
<dbReference type="PROSITE" id="PS50967">
    <property type="entry name" value="HRDC"/>
    <property type="match status" value="1"/>
</dbReference>
<dbReference type="Proteomes" id="UP000320390">
    <property type="component" value="Chromosome"/>
</dbReference>
<dbReference type="InterPro" id="IPR010997">
    <property type="entry name" value="HRDC-like_sf"/>
</dbReference>
<name>A0A518EUA6_9BACT</name>
<dbReference type="GO" id="GO:0043590">
    <property type="term" value="C:bacterial nucleoid"/>
    <property type="evidence" value="ECO:0007669"/>
    <property type="project" value="TreeGrafter"/>
</dbReference>
<dbReference type="SUPFAM" id="SSF47819">
    <property type="entry name" value="HRDC-like"/>
    <property type="match status" value="1"/>
</dbReference>
<evidence type="ECO:0000259" key="20">
    <source>
        <dbReference type="PROSITE" id="PS51194"/>
    </source>
</evidence>
<dbReference type="Gene3D" id="1.10.150.80">
    <property type="entry name" value="HRDC domain"/>
    <property type="match status" value="1"/>
</dbReference>
<evidence type="ECO:0000256" key="16">
    <source>
        <dbReference type="NCBIfam" id="TIGR01389"/>
    </source>
</evidence>
<keyword evidence="13" id="KW-0234">DNA repair</keyword>
<comment type="cofactor">
    <cofactor evidence="1">
        <name>Mg(2+)</name>
        <dbReference type="ChEBI" id="CHEBI:18420"/>
    </cofactor>
</comment>
<evidence type="ECO:0000259" key="18">
    <source>
        <dbReference type="PROSITE" id="PS50967"/>
    </source>
</evidence>
<dbReference type="SMART" id="SM00341">
    <property type="entry name" value="HRDC"/>
    <property type="match status" value="1"/>
</dbReference>
<dbReference type="GO" id="GO:0009378">
    <property type="term" value="F:four-way junction helicase activity"/>
    <property type="evidence" value="ECO:0007669"/>
    <property type="project" value="TreeGrafter"/>
</dbReference>
<proteinExistence type="inferred from homology"/>
<dbReference type="GO" id="GO:0003677">
    <property type="term" value="F:DNA binding"/>
    <property type="evidence" value="ECO:0007669"/>
    <property type="project" value="UniProtKB-KW"/>
</dbReference>
<dbReference type="CDD" id="cd18794">
    <property type="entry name" value="SF2_C_RecQ"/>
    <property type="match status" value="1"/>
</dbReference>
<dbReference type="GO" id="GO:0030894">
    <property type="term" value="C:replisome"/>
    <property type="evidence" value="ECO:0007669"/>
    <property type="project" value="TreeGrafter"/>
</dbReference>
<evidence type="ECO:0000313" key="22">
    <source>
        <dbReference type="Proteomes" id="UP000320390"/>
    </source>
</evidence>
<dbReference type="PROSITE" id="PS51194">
    <property type="entry name" value="HELICASE_CTER"/>
    <property type="match status" value="1"/>
</dbReference>
<dbReference type="Gene3D" id="3.40.50.300">
    <property type="entry name" value="P-loop containing nucleotide triphosphate hydrolases"/>
    <property type="match status" value="2"/>
</dbReference>
<dbReference type="EMBL" id="CP036434">
    <property type="protein sequence ID" value="QDV07673.1"/>
    <property type="molecule type" value="Genomic_DNA"/>
</dbReference>
<reference evidence="21 22" key="1">
    <citation type="submission" date="2019-02" db="EMBL/GenBank/DDBJ databases">
        <title>Deep-cultivation of Planctomycetes and their phenomic and genomic characterization uncovers novel biology.</title>
        <authorList>
            <person name="Wiegand S."/>
            <person name="Jogler M."/>
            <person name="Boedeker C."/>
            <person name="Pinto D."/>
            <person name="Vollmers J."/>
            <person name="Rivas-Marin E."/>
            <person name="Kohn T."/>
            <person name="Peeters S.H."/>
            <person name="Heuer A."/>
            <person name="Rast P."/>
            <person name="Oberbeckmann S."/>
            <person name="Bunk B."/>
            <person name="Jeske O."/>
            <person name="Meyerdierks A."/>
            <person name="Storesund J.E."/>
            <person name="Kallscheuer N."/>
            <person name="Luecker S."/>
            <person name="Lage O.M."/>
            <person name="Pohl T."/>
            <person name="Merkel B.J."/>
            <person name="Hornburger P."/>
            <person name="Mueller R.-W."/>
            <person name="Bruemmer F."/>
            <person name="Labrenz M."/>
            <person name="Spormann A.M."/>
            <person name="Op den Camp H."/>
            <person name="Overmann J."/>
            <person name="Amann R."/>
            <person name="Jetten M.S.M."/>
            <person name="Mascher T."/>
            <person name="Medema M.H."/>
            <person name="Devos D.P."/>
            <person name="Kaster A.-K."/>
            <person name="Ovreas L."/>
            <person name="Rohde M."/>
            <person name="Galperin M.Y."/>
            <person name="Jogler C."/>
        </authorList>
    </citation>
    <scope>NUCLEOTIDE SEQUENCE [LARGE SCALE GENOMIC DNA]</scope>
    <source>
        <strain evidence="21 22">Poly30</strain>
    </source>
</reference>
<dbReference type="GO" id="GO:0006260">
    <property type="term" value="P:DNA replication"/>
    <property type="evidence" value="ECO:0007669"/>
    <property type="project" value="InterPro"/>
</dbReference>
<dbReference type="InterPro" id="IPR018982">
    <property type="entry name" value="RQC_domain"/>
</dbReference>
<dbReference type="GO" id="GO:0009432">
    <property type="term" value="P:SOS response"/>
    <property type="evidence" value="ECO:0007669"/>
    <property type="project" value="UniProtKB-UniRule"/>
</dbReference>
<dbReference type="InterPro" id="IPR036390">
    <property type="entry name" value="WH_DNA-bd_sf"/>
</dbReference>
<evidence type="ECO:0000256" key="17">
    <source>
        <dbReference type="SAM" id="MobiDB-lite"/>
    </source>
</evidence>
<dbReference type="InterPro" id="IPR011545">
    <property type="entry name" value="DEAD/DEAH_box_helicase_dom"/>
</dbReference>
<dbReference type="GO" id="GO:0005737">
    <property type="term" value="C:cytoplasm"/>
    <property type="evidence" value="ECO:0007669"/>
    <property type="project" value="TreeGrafter"/>
</dbReference>
<gene>
    <name evidence="21" type="primary">recQ_1</name>
    <name evidence="21" type="ORF">Poly30_32010</name>
</gene>
<comment type="similarity">
    <text evidence="3">Belongs to the helicase family. RecQ subfamily.</text>
</comment>
<evidence type="ECO:0000256" key="2">
    <source>
        <dbReference type="ARBA" id="ARBA00001947"/>
    </source>
</evidence>
<dbReference type="InterPro" id="IPR001650">
    <property type="entry name" value="Helicase_C-like"/>
</dbReference>
<dbReference type="InterPro" id="IPR027417">
    <property type="entry name" value="P-loop_NTPase"/>
</dbReference>
<evidence type="ECO:0000256" key="1">
    <source>
        <dbReference type="ARBA" id="ARBA00001946"/>
    </source>
</evidence>
<dbReference type="SUPFAM" id="SSF46785">
    <property type="entry name" value="Winged helix' DNA-binding domain"/>
    <property type="match status" value="1"/>
</dbReference>
<dbReference type="GO" id="GO:0043138">
    <property type="term" value="F:3'-5' DNA helicase activity"/>
    <property type="evidence" value="ECO:0007669"/>
    <property type="project" value="UniProtKB-EC"/>
</dbReference>
<dbReference type="GO" id="GO:0016787">
    <property type="term" value="F:hydrolase activity"/>
    <property type="evidence" value="ECO:0007669"/>
    <property type="project" value="UniProtKB-KW"/>
</dbReference>
<dbReference type="GO" id="GO:0006281">
    <property type="term" value="P:DNA repair"/>
    <property type="evidence" value="ECO:0007669"/>
    <property type="project" value="UniProtKB-KW"/>
</dbReference>
<organism evidence="21 22">
    <name type="scientific">Saltatorellus ferox</name>
    <dbReference type="NCBI Taxonomy" id="2528018"/>
    <lineage>
        <taxon>Bacteria</taxon>
        <taxon>Pseudomonadati</taxon>
        <taxon>Planctomycetota</taxon>
        <taxon>Planctomycetia</taxon>
        <taxon>Planctomycetia incertae sedis</taxon>
        <taxon>Saltatorellus</taxon>
    </lineage>
</organism>
<dbReference type="CDD" id="cd17920">
    <property type="entry name" value="DEXHc_RecQ"/>
    <property type="match status" value="1"/>
</dbReference>
<comment type="cofactor">
    <cofactor evidence="2">
        <name>Zn(2+)</name>
        <dbReference type="ChEBI" id="CHEBI:29105"/>
    </cofactor>
</comment>
<dbReference type="Pfam" id="PF00270">
    <property type="entry name" value="DEAD"/>
    <property type="match status" value="1"/>
</dbReference>
<keyword evidence="11" id="KW-0238">DNA-binding</keyword>
<keyword evidence="9" id="KW-0862">Zinc</keyword>
<feature type="domain" description="Helicase ATP-binding" evidence="19">
    <location>
        <begin position="115"/>
        <end position="283"/>
    </location>
</feature>
<evidence type="ECO:0000256" key="13">
    <source>
        <dbReference type="ARBA" id="ARBA00023204"/>
    </source>
</evidence>
<keyword evidence="7 21" id="KW-0378">Hydrolase</keyword>
<keyword evidence="4" id="KW-0479">Metal-binding</keyword>
<dbReference type="SMART" id="SM00490">
    <property type="entry name" value="HELICc"/>
    <property type="match status" value="1"/>
</dbReference>
<dbReference type="GO" id="GO:0006310">
    <property type="term" value="P:DNA recombination"/>
    <property type="evidence" value="ECO:0007669"/>
    <property type="project" value="UniProtKB-UniRule"/>
</dbReference>
<dbReference type="GO" id="GO:0005524">
    <property type="term" value="F:ATP binding"/>
    <property type="evidence" value="ECO:0007669"/>
    <property type="project" value="UniProtKB-KW"/>
</dbReference>
<evidence type="ECO:0000256" key="11">
    <source>
        <dbReference type="ARBA" id="ARBA00023125"/>
    </source>
</evidence>
<dbReference type="InterPro" id="IPR006293">
    <property type="entry name" value="DNA_helicase_ATP-dep_RecQ_bac"/>
</dbReference>
<dbReference type="Pfam" id="PF09382">
    <property type="entry name" value="RQC"/>
    <property type="match status" value="1"/>
</dbReference>
<evidence type="ECO:0000256" key="14">
    <source>
        <dbReference type="ARBA" id="ARBA00023235"/>
    </source>
</evidence>
<comment type="catalytic activity">
    <reaction evidence="15">
        <text>Couples ATP hydrolysis with the unwinding of duplex DNA by translocating in the 3'-5' direction.</text>
        <dbReference type="EC" id="5.6.2.4"/>
    </reaction>
</comment>
<accession>A0A518EUA6</accession>